<evidence type="ECO:0000256" key="10">
    <source>
        <dbReference type="SAM" id="MobiDB-lite"/>
    </source>
</evidence>
<keyword evidence="6 11" id="KW-0812">Transmembrane</keyword>
<sequence length="380" mass="43600">MPDHEGLIPMSSIVQIDPHTKHSKKQQEGQVVKKEQEGDETEETEEEGEDRAWVDPLANPEDHHWQSSTSRSQRIRKMIRFNRINRRMVWEHAVQWRWVWGFFFFVFIMSSIMYHYRRELLEGLETLSNTVKEMGTSGYLLIAGLIFLSAFPPMLGYGTYQTLSGFTFGFARGFPISYFGALFGAVSCFLISRIWLKDRVRRFMAGYPNLQAVVKAVEKKGFKLFVLIRLSPYPFNMLNMLFAATDISLYHFTLGTAITLTKIALHVYIGANLTSFAKHVLGEEEELTDEEKRSDMVRYIAAGVGSILAFGVMGYVYVVAKQAVKEASEEDQQDEENMAFLRPDRDQAHDEDWVDWEDSDAGSTHEGHTKRLSPLSPDHV</sequence>
<dbReference type="Proteomes" id="UP000077315">
    <property type="component" value="Unassembled WGS sequence"/>
</dbReference>
<dbReference type="PANTHER" id="PTHR47549:SF3">
    <property type="entry name" value="GOLGI APPARATUS MEMBRANE PROTEIN TVP38"/>
    <property type="match status" value="1"/>
</dbReference>
<evidence type="ECO:0000256" key="5">
    <source>
        <dbReference type="ARBA" id="ARBA00020673"/>
    </source>
</evidence>
<gene>
    <name evidence="13" type="ORF">PHYBLDRAFT_167890</name>
</gene>
<organism evidence="13 14">
    <name type="scientific">Phycomyces blakesleeanus (strain ATCC 8743b / DSM 1359 / FGSC 10004 / NBRC 33097 / NRRL 1555)</name>
    <dbReference type="NCBI Taxonomy" id="763407"/>
    <lineage>
        <taxon>Eukaryota</taxon>
        <taxon>Fungi</taxon>
        <taxon>Fungi incertae sedis</taxon>
        <taxon>Mucoromycota</taxon>
        <taxon>Mucoromycotina</taxon>
        <taxon>Mucoromycetes</taxon>
        <taxon>Mucorales</taxon>
        <taxon>Phycomycetaceae</taxon>
        <taxon>Phycomyces</taxon>
    </lineage>
</organism>
<comment type="similarity">
    <text evidence="3">Belongs to the TVP38/TMEM64 family.</text>
</comment>
<dbReference type="EMBL" id="KV440979">
    <property type="protein sequence ID" value="OAD74482.1"/>
    <property type="molecule type" value="Genomic_DNA"/>
</dbReference>
<keyword evidence="8" id="KW-0333">Golgi apparatus</keyword>
<keyword evidence="14" id="KW-1185">Reference proteome</keyword>
<dbReference type="RefSeq" id="XP_018292522.1">
    <property type="nucleotide sequence ID" value="XM_018435740.1"/>
</dbReference>
<evidence type="ECO:0000256" key="2">
    <source>
        <dbReference type="ARBA" id="ARBA00004653"/>
    </source>
</evidence>
<evidence type="ECO:0000313" key="14">
    <source>
        <dbReference type="Proteomes" id="UP000077315"/>
    </source>
</evidence>
<feature type="compositionally biased region" description="Acidic residues" evidence="10">
    <location>
        <begin position="328"/>
        <end position="337"/>
    </location>
</feature>
<keyword evidence="7 11" id="KW-1133">Transmembrane helix</keyword>
<evidence type="ECO:0000259" key="12">
    <source>
        <dbReference type="Pfam" id="PF09335"/>
    </source>
</evidence>
<dbReference type="InterPro" id="IPR051076">
    <property type="entry name" value="Golgi_membrane_TVP38/TMEM64"/>
</dbReference>
<dbReference type="GeneID" id="28996646"/>
<evidence type="ECO:0000256" key="6">
    <source>
        <dbReference type="ARBA" id="ARBA00022692"/>
    </source>
</evidence>
<feature type="transmembrane region" description="Helical" evidence="11">
    <location>
        <begin position="137"/>
        <end position="156"/>
    </location>
</feature>
<proteinExistence type="inferred from homology"/>
<feature type="domain" description="VTT" evidence="12">
    <location>
        <begin position="159"/>
        <end position="271"/>
    </location>
</feature>
<feature type="compositionally biased region" description="Acidic residues" evidence="10">
    <location>
        <begin position="37"/>
        <end position="49"/>
    </location>
</feature>
<dbReference type="InterPro" id="IPR032816">
    <property type="entry name" value="VTT_dom"/>
</dbReference>
<dbReference type="InParanoid" id="A0A162U963"/>
<dbReference type="GO" id="GO:0000022">
    <property type="term" value="P:mitotic spindle elongation"/>
    <property type="evidence" value="ECO:0007669"/>
    <property type="project" value="TreeGrafter"/>
</dbReference>
<feature type="transmembrane region" description="Helical" evidence="11">
    <location>
        <begin position="98"/>
        <end position="116"/>
    </location>
</feature>
<dbReference type="AlphaFoldDB" id="A0A162U963"/>
<evidence type="ECO:0000256" key="1">
    <source>
        <dbReference type="ARBA" id="ARBA00002978"/>
    </source>
</evidence>
<comment type="subcellular location">
    <subcellularLocation>
        <location evidence="2">Golgi apparatus membrane</location>
        <topology evidence="2">Multi-pass membrane protein</topology>
    </subcellularLocation>
</comment>
<accession>A0A162U963</accession>
<evidence type="ECO:0000313" key="13">
    <source>
        <dbReference type="EMBL" id="OAD74482.1"/>
    </source>
</evidence>
<evidence type="ECO:0000256" key="11">
    <source>
        <dbReference type="SAM" id="Phobius"/>
    </source>
</evidence>
<reference evidence="14" key="1">
    <citation type="submission" date="2015-06" db="EMBL/GenBank/DDBJ databases">
        <title>Expansion of signal transduction pathways in fungi by whole-genome duplication.</title>
        <authorList>
            <consortium name="DOE Joint Genome Institute"/>
            <person name="Corrochano L.M."/>
            <person name="Kuo A."/>
            <person name="Marcet-Houben M."/>
            <person name="Polaino S."/>
            <person name="Salamov A."/>
            <person name="Villalobos J.M."/>
            <person name="Alvarez M.I."/>
            <person name="Avalos J."/>
            <person name="Benito E.P."/>
            <person name="Benoit I."/>
            <person name="Burger G."/>
            <person name="Camino L.P."/>
            <person name="Canovas D."/>
            <person name="Cerda-Olmedo E."/>
            <person name="Cheng J.-F."/>
            <person name="Dominguez A."/>
            <person name="Elias M."/>
            <person name="Eslava A.P."/>
            <person name="Glaser F."/>
            <person name="Grimwood J."/>
            <person name="Gutierrez G."/>
            <person name="Heitman J."/>
            <person name="Henrissat B."/>
            <person name="Iturriaga E.A."/>
            <person name="Lang B.F."/>
            <person name="Lavin J.L."/>
            <person name="Lee S."/>
            <person name="Li W."/>
            <person name="Lindquist E."/>
            <person name="Lopez-Garcia S."/>
            <person name="Luque E.M."/>
            <person name="Marcos A.T."/>
            <person name="Martin J."/>
            <person name="McCluskey K."/>
            <person name="Medina H.R."/>
            <person name="Miralles-Duran A."/>
            <person name="Miyazaki A."/>
            <person name="Munoz-Torres E."/>
            <person name="Oguiza J.A."/>
            <person name="Ohm R."/>
            <person name="Olmedo M."/>
            <person name="Orejas M."/>
            <person name="Ortiz-Castellanos L."/>
            <person name="Pisabarro A.G."/>
            <person name="Rodriguez-Romero J."/>
            <person name="Ruiz-Herrera J."/>
            <person name="Ruiz-Vazquez R."/>
            <person name="Sanz C."/>
            <person name="Schackwitz W."/>
            <person name="Schmutz J."/>
            <person name="Shahriari M."/>
            <person name="Shelest E."/>
            <person name="Silva-Franco F."/>
            <person name="Soanes D."/>
            <person name="Syed K."/>
            <person name="Tagua V.G."/>
            <person name="Talbot N.J."/>
            <person name="Thon M."/>
            <person name="De vries R.P."/>
            <person name="Wiebenga A."/>
            <person name="Yadav J.S."/>
            <person name="Braun E.L."/>
            <person name="Baker S."/>
            <person name="Garre V."/>
            <person name="Horwitz B."/>
            <person name="Torres-Martinez S."/>
            <person name="Idnurm A."/>
            <person name="Herrera-Estrella A."/>
            <person name="Gabaldon T."/>
            <person name="Grigoriev I.V."/>
        </authorList>
    </citation>
    <scope>NUCLEOTIDE SEQUENCE [LARGE SCALE GENOMIC DNA]</scope>
    <source>
        <strain evidence="14">NRRL 1555(-)</strain>
    </source>
</reference>
<evidence type="ECO:0000256" key="3">
    <source>
        <dbReference type="ARBA" id="ARBA00008640"/>
    </source>
</evidence>
<evidence type="ECO:0000256" key="4">
    <source>
        <dbReference type="ARBA" id="ARBA00013533"/>
    </source>
</evidence>
<feature type="compositionally biased region" description="Basic and acidic residues" evidence="10">
    <location>
        <begin position="342"/>
        <end position="351"/>
    </location>
</feature>
<keyword evidence="9 11" id="KW-0472">Membrane</keyword>
<feature type="region of interest" description="Disordered" evidence="10">
    <location>
        <begin position="1"/>
        <end position="70"/>
    </location>
</feature>
<evidence type="ECO:0000256" key="9">
    <source>
        <dbReference type="ARBA" id="ARBA00023136"/>
    </source>
</evidence>
<feature type="compositionally biased region" description="Basic and acidic residues" evidence="10">
    <location>
        <begin position="25"/>
        <end position="36"/>
    </location>
</feature>
<dbReference type="GO" id="GO:0000139">
    <property type="term" value="C:Golgi membrane"/>
    <property type="evidence" value="ECO:0007669"/>
    <property type="project" value="UniProtKB-SubCell"/>
</dbReference>
<comment type="function">
    <text evidence="1">Golgi membrane protein involved in vesicular trafficking and spindle migration.</text>
</comment>
<feature type="transmembrane region" description="Helical" evidence="11">
    <location>
        <begin position="299"/>
        <end position="318"/>
    </location>
</feature>
<protein>
    <recommendedName>
        <fullName evidence="4">Golgi apparatus membrane protein TVP38</fullName>
    </recommendedName>
    <alternativeName>
        <fullName evidence="5">Golgi apparatus membrane protein tvp38</fullName>
    </alternativeName>
</protein>
<feature type="region of interest" description="Disordered" evidence="10">
    <location>
        <begin position="327"/>
        <end position="380"/>
    </location>
</feature>
<dbReference type="PANTHER" id="PTHR47549">
    <property type="entry name" value="GOLGI APPARATUS MEMBRANE PROTEIN TVP38-RELATED"/>
    <property type="match status" value="1"/>
</dbReference>
<evidence type="ECO:0000256" key="7">
    <source>
        <dbReference type="ARBA" id="ARBA00022989"/>
    </source>
</evidence>
<dbReference type="Pfam" id="PF09335">
    <property type="entry name" value="VTT_dom"/>
    <property type="match status" value="1"/>
</dbReference>
<dbReference type="OrthoDB" id="166803at2759"/>
<name>A0A162U963_PHYB8</name>
<dbReference type="VEuPathDB" id="FungiDB:PHYBLDRAFT_167890"/>
<dbReference type="GO" id="GO:0016192">
    <property type="term" value="P:vesicle-mediated transport"/>
    <property type="evidence" value="ECO:0007669"/>
    <property type="project" value="TreeGrafter"/>
</dbReference>
<dbReference type="STRING" id="763407.A0A162U963"/>
<feature type="transmembrane region" description="Helical" evidence="11">
    <location>
        <begin position="176"/>
        <end position="196"/>
    </location>
</feature>
<evidence type="ECO:0000256" key="8">
    <source>
        <dbReference type="ARBA" id="ARBA00023034"/>
    </source>
</evidence>